<keyword evidence="3" id="KW-0963">Cytoplasm</keyword>
<evidence type="ECO:0000256" key="6">
    <source>
        <dbReference type="ARBA" id="ARBA00022840"/>
    </source>
</evidence>
<evidence type="ECO:0000256" key="3">
    <source>
        <dbReference type="ARBA" id="ARBA00022490"/>
    </source>
</evidence>
<feature type="domain" description="Myosin motor" evidence="12">
    <location>
        <begin position="4"/>
        <end position="99"/>
    </location>
</feature>
<dbReference type="GO" id="GO:0000146">
    <property type="term" value="F:microfilament motor activity"/>
    <property type="evidence" value="ECO:0007669"/>
    <property type="project" value="TreeGrafter"/>
</dbReference>
<dbReference type="GO" id="GO:0003779">
    <property type="term" value="F:actin binding"/>
    <property type="evidence" value="ECO:0007669"/>
    <property type="project" value="UniProtKB-KW"/>
</dbReference>
<comment type="caution">
    <text evidence="11">Lacks conserved residue(s) required for the propagation of feature annotation.</text>
</comment>
<comment type="subcellular location">
    <subcellularLocation>
        <location evidence="2">Cell projection</location>
    </subcellularLocation>
    <subcellularLocation>
        <location evidence="1">Cytoplasm</location>
        <location evidence="1">Cytoskeleton</location>
    </subcellularLocation>
</comment>
<evidence type="ECO:0000256" key="5">
    <source>
        <dbReference type="ARBA" id="ARBA00022741"/>
    </source>
</evidence>
<dbReference type="GO" id="GO:0005524">
    <property type="term" value="F:ATP binding"/>
    <property type="evidence" value="ECO:0007669"/>
    <property type="project" value="UniProtKB-KW"/>
</dbReference>
<accession>A0A7K6B5Y4</accession>
<keyword evidence="9" id="KW-0206">Cytoskeleton</keyword>
<sequence length="99" mass="11059">PPSTAGDDLAALSELDEAAMLLGLRERFLRQQLYTNVGDILIAMNPFQPLPLYGSEVSERYRHHDTGELPPHIFAVASRAYHAMLGRRCGRPQNQCIVI</sequence>
<gene>
    <name evidence="13" type="primary">Myo9a_2</name>
    <name evidence="13" type="ORF">UPUEPO_R14678</name>
</gene>
<evidence type="ECO:0000256" key="4">
    <source>
        <dbReference type="ARBA" id="ARBA00022737"/>
    </source>
</evidence>
<dbReference type="PRINTS" id="PR00193">
    <property type="entry name" value="MYOSINHEAVY"/>
</dbReference>
<reference evidence="13 14" key="1">
    <citation type="submission" date="2019-09" db="EMBL/GenBank/DDBJ databases">
        <title>Bird 10,000 Genomes (B10K) Project - Family phase.</title>
        <authorList>
            <person name="Zhang G."/>
        </authorList>
    </citation>
    <scope>NUCLEOTIDE SEQUENCE [LARGE SCALE GENOMIC DNA]</scope>
    <source>
        <strain evidence="13">B10K-DU-012-37</strain>
    </source>
</reference>
<evidence type="ECO:0000313" key="14">
    <source>
        <dbReference type="Proteomes" id="UP000544127"/>
    </source>
</evidence>
<keyword evidence="4" id="KW-0677">Repeat</keyword>
<dbReference type="PANTHER" id="PTHR46256">
    <property type="entry name" value="AGAP011099-PA"/>
    <property type="match status" value="1"/>
</dbReference>
<comment type="caution">
    <text evidence="13">The sequence shown here is derived from an EMBL/GenBank/DDBJ whole genome shotgun (WGS) entry which is preliminary data.</text>
</comment>
<organism evidence="13 14">
    <name type="scientific">Upupa epops</name>
    <name type="common">Eurasian hoopoe</name>
    <dbReference type="NCBI Taxonomy" id="57439"/>
    <lineage>
        <taxon>Eukaryota</taxon>
        <taxon>Metazoa</taxon>
        <taxon>Chordata</taxon>
        <taxon>Craniata</taxon>
        <taxon>Vertebrata</taxon>
        <taxon>Euteleostomi</taxon>
        <taxon>Archelosauria</taxon>
        <taxon>Archosauria</taxon>
        <taxon>Dinosauria</taxon>
        <taxon>Saurischia</taxon>
        <taxon>Theropoda</taxon>
        <taxon>Coelurosauria</taxon>
        <taxon>Aves</taxon>
        <taxon>Neognathae</taxon>
        <taxon>Neoaves</taxon>
        <taxon>Telluraves</taxon>
        <taxon>Coraciimorphae</taxon>
        <taxon>Bucerotiformes</taxon>
        <taxon>Upupidae</taxon>
        <taxon>Upupa</taxon>
    </lineage>
</organism>
<dbReference type="InterPro" id="IPR001609">
    <property type="entry name" value="Myosin_head_motor_dom-like"/>
</dbReference>
<feature type="non-terminal residue" evidence="13">
    <location>
        <position position="99"/>
    </location>
</feature>
<dbReference type="Proteomes" id="UP000544127">
    <property type="component" value="Unassembled WGS sequence"/>
</dbReference>
<dbReference type="OrthoDB" id="6108017at2759"/>
<protein>
    <submittedName>
        <fullName evidence="13">MYO9A protein</fullName>
    </submittedName>
</protein>
<keyword evidence="11" id="KW-0009">Actin-binding</keyword>
<keyword evidence="5" id="KW-0547">Nucleotide-binding</keyword>
<dbReference type="PROSITE" id="PS51456">
    <property type="entry name" value="MYOSIN_MOTOR"/>
    <property type="match status" value="1"/>
</dbReference>
<keyword evidence="6" id="KW-0067">ATP-binding</keyword>
<dbReference type="Gene3D" id="3.40.850.10">
    <property type="entry name" value="Kinesin motor domain"/>
    <property type="match status" value="1"/>
</dbReference>
<dbReference type="InterPro" id="IPR036961">
    <property type="entry name" value="Kinesin_motor_dom_sf"/>
</dbReference>
<keyword evidence="14" id="KW-1185">Reference proteome</keyword>
<evidence type="ECO:0000256" key="9">
    <source>
        <dbReference type="ARBA" id="ARBA00023212"/>
    </source>
</evidence>
<dbReference type="EMBL" id="VZRI01009692">
    <property type="protein sequence ID" value="NWU97730.1"/>
    <property type="molecule type" value="Genomic_DNA"/>
</dbReference>
<evidence type="ECO:0000256" key="7">
    <source>
        <dbReference type="ARBA" id="ARBA00023123"/>
    </source>
</evidence>
<feature type="non-terminal residue" evidence="13">
    <location>
        <position position="1"/>
    </location>
</feature>
<dbReference type="GO" id="GO:0030832">
    <property type="term" value="P:regulation of actin filament length"/>
    <property type="evidence" value="ECO:0007669"/>
    <property type="project" value="TreeGrafter"/>
</dbReference>
<dbReference type="GO" id="GO:0016459">
    <property type="term" value="C:myosin complex"/>
    <property type="evidence" value="ECO:0007669"/>
    <property type="project" value="UniProtKB-KW"/>
</dbReference>
<evidence type="ECO:0000256" key="11">
    <source>
        <dbReference type="PROSITE-ProRule" id="PRU00782"/>
    </source>
</evidence>
<name>A0A7K6B5Y4_UPUEP</name>
<evidence type="ECO:0000313" key="13">
    <source>
        <dbReference type="EMBL" id="NWU97730.1"/>
    </source>
</evidence>
<keyword evidence="7 11" id="KW-0518">Myosin</keyword>
<evidence type="ECO:0000259" key="12">
    <source>
        <dbReference type="PROSITE" id="PS51456"/>
    </source>
</evidence>
<dbReference type="InterPro" id="IPR052409">
    <property type="entry name" value="Myosin-III_kinase_activity"/>
</dbReference>
<dbReference type="Pfam" id="PF00063">
    <property type="entry name" value="Myosin_head"/>
    <property type="match status" value="1"/>
</dbReference>
<dbReference type="PANTHER" id="PTHR46256:SF5">
    <property type="entry name" value="MYOSIN-IIIB-LIKE"/>
    <property type="match status" value="1"/>
</dbReference>
<keyword evidence="10" id="KW-0966">Cell projection</keyword>
<dbReference type="SUPFAM" id="SSF52540">
    <property type="entry name" value="P-loop containing nucleoside triphosphate hydrolases"/>
    <property type="match status" value="1"/>
</dbReference>
<dbReference type="AlphaFoldDB" id="A0A7K6B5Y4"/>
<evidence type="ECO:0000256" key="10">
    <source>
        <dbReference type="ARBA" id="ARBA00023273"/>
    </source>
</evidence>
<evidence type="ECO:0000256" key="8">
    <source>
        <dbReference type="ARBA" id="ARBA00023175"/>
    </source>
</evidence>
<dbReference type="InterPro" id="IPR027417">
    <property type="entry name" value="P-loop_NTPase"/>
</dbReference>
<proteinExistence type="inferred from homology"/>
<evidence type="ECO:0000256" key="2">
    <source>
        <dbReference type="ARBA" id="ARBA00004316"/>
    </source>
</evidence>
<evidence type="ECO:0000256" key="1">
    <source>
        <dbReference type="ARBA" id="ARBA00004245"/>
    </source>
</evidence>
<comment type="similarity">
    <text evidence="11">Belongs to the TRAFAC class myosin-kinesin ATPase superfamily. Myosin family.</text>
</comment>
<keyword evidence="8" id="KW-0505">Motor protein</keyword>
<dbReference type="GO" id="GO:0004674">
    <property type="term" value="F:protein serine/threonine kinase activity"/>
    <property type="evidence" value="ECO:0007669"/>
    <property type="project" value="TreeGrafter"/>
</dbReference>
<dbReference type="GO" id="GO:0042995">
    <property type="term" value="C:cell projection"/>
    <property type="evidence" value="ECO:0007669"/>
    <property type="project" value="UniProtKB-SubCell"/>
</dbReference>